<feature type="domain" description="Putative restriction endonuclease" evidence="1">
    <location>
        <begin position="13"/>
        <end position="181"/>
    </location>
</feature>
<proteinExistence type="predicted"/>
<evidence type="ECO:0000313" key="2">
    <source>
        <dbReference type="EMBL" id="QTA90596.1"/>
    </source>
</evidence>
<dbReference type="AlphaFoldDB" id="A0A975GR12"/>
<evidence type="ECO:0000259" key="1">
    <source>
        <dbReference type="Pfam" id="PF05685"/>
    </source>
</evidence>
<accession>A0A975GR12</accession>
<keyword evidence="3" id="KW-1185">Reference proteome</keyword>
<dbReference type="EMBL" id="CP061800">
    <property type="protein sequence ID" value="QTA90596.1"/>
    <property type="molecule type" value="Genomic_DNA"/>
</dbReference>
<sequence>MLTNVRRKMFTTDEYHRMTELGILGEDDHLELIEGDIIQMAAAIGSYHASCVDRLTQLFAANFAGKAIVRVQNPVSIGKHSEPEPDIALLKFRENFYAETHPGPKDVLLIVEVSDSTLKYDRETKLPLYAKAGIKETWIINLQEGCVEVYTGPSKQGYDTLRKFRKQTVITSDSFPDLHLSADDIMGRKYPLAV</sequence>
<dbReference type="PANTHER" id="PTHR35400:SF1">
    <property type="entry name" value="SLR1083 PROTEIN"/>
    <property type="match status" value="1"/>
</dbReference>
<dbReference type="InterPro" id="IPR011335">
    <property type="entry name" value="Restrct_endonuc-II-like"/>
</dbReference>
<protein>
    <submittedName>
        <fullName evidence="2">DUF820</fullName>
    </submittedName>
</protein>
<dbReference type="CDD" id="cd06260">
    <property type="entry name" value="DUF820-like"/>
    <property type="match status" value="1"/>
</dbReference>
<dbReference type="Gene3D" id="3.90.1570.10">
    <property type="entry name" value="tt1808, chain A"/>
    <property type="match status" value="1"/>
</dbReference>
<reference evidence="2" key="1">
    <citation type="journal article" date="2021" name="Microb. Physiol.">
        <title>Proteogenomic Insights into the Physiology of Marine, Sulfate-Reducing, Filamentous Desulfonema limicola and Desulfonema magnum.</title>
        <authorList>
            <person name="Schnaars V."/>
            <person name="Wohlbrand L."/>
            <person name="Scheve S."/>
            <person name="Hinrichs C."/>
            <person name="Reinhardt R."/>
            <person name="Rabus R."/>
        </authorList>
    </citation>
    <scope>NUCLEOTIDE SEQUENCE</scope>
    <source>
        <strain evidence="2">4be13</strain>
    </source>
</reference>
<name>A0A975GR12_9BACT</name>
<evidence type="ECO:0000313" key="3">
    <source>
        <dbReference type="Proteomes" id="UP000663722"/>
    </source>
</evidence>
<dbReference type="RefSeq" id="WP_207678726.1">
    <property type="nucleotide sequence ID" value="NZ_CP061800.1"/>
</dbReference>
<organism evidence="2 3">
    <name type="scientific">Desulfonema magnum</name>
    <dbReference type="NCBI Taxonomy" id="45655"/>
    <lineage>
        <taxon>Bacteria</taxon>
        <taxon>Pseudomonadati</taxon>
        <taxon>Thermodesulfobacteriota</taxon>
        <taxon>Desulfobacteria</taxon>
        <taxon>Desulfobacterales</taxon>
        <taxon>Desulfococcaceae</taxon>
        <taxon>Desulfonema</taxon>
    </lineage>
</organism>
<dbReference type="KEGG" id="dmm:dnm_066570"/>
<dbReference type="SUPFAM" id="SSF52980">
    <property type="entry name" value="Restriction endonuclease-like"/>
    <property type="match status" value="1"/>
</dbReference>
<dbReference type="Pfam" id="PF05685">
    <property type="entry name" value="Uma2"/>
    <property type="match status" value="1"/>
</dbReference>
<dbReference type="PANTHER" id="PTHR35400">
    <property type="entry name" value="SLR1083 PROTEIN"/>
    <property type="match status" value="1"/>
</dbReference>
<dbReference type="InterPro" id="IPR008538">
    <property type="entry name" value="Uma2"/>
</dbReference>
<gene>
    <name evidence="2" type="ORF">dnm_066570</name>
</gene>
<dbReference type="Proteomes" id="UP000663722">
    <property type="component" value="Chromosome"/>
</dbReference>
<dbReference type="InterPro" id="IPR012296">
    <property type="entry name" value="Nuclease_put_TT1808"/>
</dbReference>